<dbReference type="KEGG" id="dmi:Desmer_1833"/>
<dbReference type="HOGENOM" id="CLU_199609_0_0_9"/>
<organism evidence="1 2">
    <name type="scientific">Desulfosporosinus meridiei (strain ATCC BAA-275 / DSM 13257 / KCTC 12902 / NCIMB 13706 / S10)</name>
    <dbReference type="NCBI Taxonomy" id="768704"/>
    <lineage>
        <taxon>Bacteria</taxon>
        <taxon>Bacillati</taxon>
        <taxon>Bacillota</taxon>
        <taxon>Clostridia</taxon>
        <taxon>Eubacteriales</taxon>
        <taxon>Desulfitobacteriaceae</taxon>
        <taxon>Desulfosporosinus</taxon>
    </lineage>
</organism>
<dbReference type="OrthoDB" id="1799253at2"/>
<dbReference type="RefSeq" id="WP_014902710.1">
    <property type="nucleotide sequence ID" value="NC_018515.1"/>
</dbReference>
<gene>
    <name evidence="1" type="ordered locus">Desmer_1833</name>
</gene>
<evidence type="ECO:0000313" key="2">
    <source>
        <dbReference type="Proteomes" id="UP000005262"/>
    </source>
</evidence>
<reference evidence="1 2" key="1">
    <citation type="journal article" date="2012" name="J. Bacteriol.">
        <title>Complete genome sequences of Desulfosporosinus orientis DSM765T, Desulfosporosinus youngiae DSM17734T, Desulfosporosinus meridiei DSM13257T, and Desulfosporosinus acidiphilus DSM22704T.</title>
        <authorList>
            <person name="Pester M."/>
            <person name="Brambilla E."/>
            <person name="Alazard D."/>
            <person name="Rattei T."/>
            <person name="Weinmaier T."/>
            <person name="Han J."/>
            <person name="Lucas S."/>
            <person name="Lapidus A."/>
            <person name="Cheng J.F."/>
            <person name="Goodwin L."/>
            <person name="Pitluck S."/>
            <person name="Peters L."/>
            <person name="Ovchinnikova G."/>
            <person name="Teshima H."/>
            <person name="Detter J.C."/>
            <person name="Han C.S."/>
            <person name="Tapia R."/>
            <person name="Land M.L."/>
            <person name="Hauser L."/>
            <person name="Kyrpides N.C."/>
            <person name="Ivanova N.N."/>
            <person name="Pagani I."/>
            <person name="Huntmann M."/>
            <person name="Wei C.L."/>
            <person name="Davenport K.W."/>
            <person name="Daligault H."/>
            <person name="Chain P.S."/>
            <person name="Chen A."/>
            <person name="Mavromatis K."/>
            <person name="Markowitz V."/>
            <person name="Szeto E."/>
            <person name="Mikhailova N."/>
            <person name="Pati A."/>
            <person name="Wagner M."/>
            <person name="Woyke T."/>
            <person name="Ollivier B."/>
            <person name="Klenk H.P."/>
            <person name="Spring S."/>
            <person name="Loy A."/>
        </authorList>
    </citation>
    <scope>NUCLEOTIDE SEQUENCE [LARGE SCALE GENOMIC DNA]</scope>
    <source>
        <strain evidence="2">ATCC BAA-275 / DSM 13257 / NCIMB 13706 / S10</strain>
    </source>
</reference>
<sequence>MSGKLKIEILDDKNVLEIFESEPGKLTFVMYPDDPKDETILEINVDTAEFSSLLKRLLDIG</sequence>
<dbReference type="Proteomes" id="UP000005262">
    <property type="component" value="Chromosome"/>
</dbReference>
<reference evidence="2" key="2">
    <citation type="submission" date="2012-08" db="EMBL/GenBank/DDBJ databases">
        <title>Finished genome of Desulfosporosinus meridiei DSM 13257.</title>
        <authorList>
            <person name="Huntemann M."/>
            <person name="Wei C.-L."/>
            <person name="Han J."/>
            <person name="Detter J.C."/>
            <person name="Han C."/>
            <person name="Davenport K."/>
            <person name="Daligault H."/>
            <person name="Erkkila T."/>
            <person name="Gu W."/>
            <person name="Munk A.C.C."/>
            <person name="Teshima H."/>
            <person name="Xu Y."/>
            <person name="Chain P."/>
            <person name="Tapia R."/>
            <person name="Chen A."/>
            <person name="Krypides N."/>
            <person name="Mavromatis K."/>
            <person name="Markowitz V."/>
            <person name="Szeto E."/>
            <person name="Ivanova N."/>
            <person name="Mikhailova N."/>
            <person name="Ovchinnikova G."/>
            <person name="Pagani I."/>
            <person name="Pati A."/>
            <person name="Goodwin L."/>
            <person name="Peters L."/>
            <person name="Pitluck S."/>
            <person name="Woyke T."/>
            <person name="Pester M."/>
            <person name="Spring S."/>
            <person name="Ollivier B."/>
            <person name="Rattei T."/>
            <person name="Klenk H.-P."/>
            <person name="Wagner M."/>
            <person name="Loy A."/>
        </authorList>
    </citation>
    <scope>NUCLEOTIDE SEQUENCE [LARGE SCALE GENOMIC DNA]</scope>
    <source>
        <strain evidence="2">ATCC BAA-275 / DSM 13257 / NCIMB 13706 / S10</strain>
    </source>
</reference>
<evidence type="ECO:0000313" key="1">
    <source>
        <dbReference type="EMBL" id="AFQ43795.1"/>
    </source>
</evidence>
<proteinExistence type="predicted"/>
<dbReference type="EMBL" id="CP003629">
    <property type="protein sequence ID" value="AFQ43795.1"/>
    <property type="molecule type" value="Genomic_DNA"/>
</dbReference>
<name>J7IQB1_DESMD</name>
<protein>
    <submittedName>
        <fullName evidence="1">Uncharacterized protein</fullName>
    </submittedName>
</protein>
<accession>J7IQB1</accession>
<keyword evidence="2" id="KW-1185">Reference proteome</keyword>
<dbReference type="AlphaFoldDB" id="J7IQB1"/>